<dbReference type="RefSeq" id="WP_281280002.1">
    <property type="nucleotide sequence ID" value="NZ_CP032698.1"/>
</dbReference>
<sequence length="627" mass="61993">MTQVTERSLLLPTARARSSVLATCLLRGAIAAGLGLGVLAVVVIVLWISSPYPDSGPGGALRTAASLWLLAHGTPLVRPETLTGAPAPVGLVPLLLVALPAWLAHRAARDALMPDDEAYDEVDAGPLPSGPAVFGAVTCGYLAVAAAVVLYADAGPLPADLLGAALHVPLTVALATAAGVWTAHGRPVGPLPDVVPARVRAALLGAPAHAAVRAAGAATAVLLGGGALLAGAGLAWHIGVAEDAFLRLAEDWSGRFAVLLLAVALVPNAAVWGASYGLGPGFAVGTGATAGPLGAAGTATLPHFPLLAAVPPAGHGSWWTWAAGGVPLLAGLVLARFTARAAVSEGWGRRATARAALLGAALCGCALAVLAAVAGGPLGTGSLAALGPVWWRTGGAALGWAAAVGMPGALVLRAWRMRRAAPRRPVRARLAAALAWRPARRNRGVAAPVVERGPADDGAYDFLPLGETGLWHEEGAREARWAALKEASGGLMADIPPTGSAPLAPPVPGPVPGRPESMPGAGAGPGESADPAVRADPATPAGPGAPEAASGPGWEVAPGPGPQAHLSQPQGSPPRPTHEPAFDPAAQPDEEPPAAPTTEPGTGPGPDAHAARPGPDAPAPGARPGAD</sequence>
<dbReference type="GO" id="GO:0016020">
    <property type="term" value="C:membrane"/>
    <property type="evidence" value="ECO:0007669"/>
    <property type="project" value="InterPro"/>
</dbReference>
<dbReference type="GO" id="GO:0004932">
    <property type="term" value="F:mating-type factor pheromone receptor activity"/>
    <property type="evidence" value="ECO:0007669"/>
    <property type="project" value="InterPro"/>
</dbReference>
<accession>A0A387HAS9</accession>
<dbReference type="Proteomes" id="UP000271554">
    <property type="component" value="Chromosome"/>
</dbReference>
<keyword evidence="3" id="KW-1185">Reference proteome</keyword>
<dbReference type="InterPro" id="IPR045931">
    <property type="entry name" value="DUF6350"/>
</dbReference>
<dbReference type="InterPro" id="IPR000366">
    <property type="entry name" value="GPCR_STE2"/>
</dbReference>
<organism evidence="2 3">
    <name type="scientific">Streptomyces hundungensis</name>
    <dbReference type="NCBI Taxonomy" id="1077946"/>
    <lineage>
        <taxon>Bacteria</taxon>
        <taxon>Bacillati</taxon>
        <taxon>Actinomycetota</taxon>
        <taxon>Actinomycetes</taxon>
        <taxon>Kitasatosporales</taxon>
        <taxon>Streptomycetaceae</taxon>
        <taxon>Streptomyces</taxon>
    </lineage>
</organism>
<dbReference type="KEGG" id="shun:DWB77_03104"/>
<dbReference type="Pfam" id="PF19877">
    <property type="entry name" value="DUF6350"/>
    <property type="match status" value="1"/>
</dbReference>
<feature type="compositionally biased region" description="Low complexity" evidence="1">
    <location>
        <begin position="596"/>
        <end position="627"/>
    </location>
</feature>
<reference evidence="2 3" key="1">
    <citation type="submission" date="2018-10" db="EMBL/GenBank/DDBJ databases">
        <title>Relationship between Morphology and Antimicrobial Activity in Streptomyces.</title>
        <authorList>
            <person name="Kang H.J."/>
            <person name="Kim S.B."/>
        </authorList>
    </citation>
    <scope>NUCLEOTIDE SEQUENCE [LARGE SCALE GENOMIC DNA]</scope>
    <source>
        <strain evidence="2 3">BH38</strain>
    </source>
</reference>
<name>A0A387HAS9_9ACTN</name>
<dbReference type="AlphaFoldDB" id="A0A387HAS9"/>
<evidence type="ECO:0000313" key="3">
    <source>
        <dbReference type="Proteomes" id="UP000271554"/>
    </source>
</evidence>
<gene>
    <name evidence="2" type="ORF">DWB77_03104</name>
</gene>
<evidence type="ECO:0000256" key="1">
    <source>
        <dbReference type="SAM" id="MobiDB-lite"/>
    </source>
</evidence>
<dbReference type="PRINTS" id="PR00250">
    <property type="entry name" value="GPCRSTE2"/>
</dbReference>
<evidence type="ECO:0000313" key="2">
    <source>
        <dbReference type="EMBL" id="AYG80966.1"/>
    </source>
</evidence>
<feature type="region of interest" description="Disordered" evidence="1">
    <location>
        <begin position="492"/>
        <end position="627"/>
    </location>
</feature>
<evidence type="ECO:0008006" key="4">
    <source>
        <dbReference type="Google" id="ProtNLM"/>
    </source>
</evidence>
<protein>
    <recommendedName>
        <fullName evidence="4">Integral membrane protein</fullName>
    </recommendedName>
</protein>
<feature type="compositionally biased region" description="Low complexity" evidence="1">
    <location>
        <begin position="535"/>
        <end position="553"/>
    </location>
</feature>
<dbReference type="EMBL" id="CP032698">
    <property type="protein sequence ID" value="AYG80966.1"/>
    <property type="molecule type" value="Genomic_DNA"/>
</dbReference>
<proteinExistence type="predicted"/>
<feature type="compositionally biased region" description="Pro residues" evidence="1">
    <location>
        <begin position="503"/>
        <end position="513"/>
    </location>
</feature>